<gene>
    <name evidence="4" type="ORF">BFJ63_vAg17313</name>
</gene>
<keyword evidence="3" id="KW-0732">Signal</keyword>
<feature type="compositionally biased region" description="Polar residues" evidence="1">
    <location>
        <begin position="206"/>
        <end position="216"/>
    </location>
</feature>
<protein>
    <submittedName>
        <fullName evidence="4">Uncharacterized protein</fullName>
    </submittedName>
</protein>
<name>A0A4Q2UYZ6_FUSOX</name>
<evidence type="ECO:0000313" key="5">
    <source>
        <dbReference type="Proteomes" id="UP000290540"/>
    </source>
</evidence>
<feature type="region of interest" description="Disordered" evidence="1">
    <location>
        <begin position="188"/>
        <end position="216"/>
    </location>
</feature>
<comment type="caution">
    <text evidence="4">The sequence shown here is derived from an EMBL/GenBank/DDBJ whole genome shotgun (WGS) entry which is preliminary data.</text>
</comment>
<keyword evidence="2" id="KW-1133">Transmembrane helix</keyword>
<feature type="transmembrane region" description="Helical" evidence="2">
    <location>
        <begin position="80"/>
        <end position="101"/>
    </location>
</feature>
<evidence type="ECO:0000256" key="1">
    <source>
        <dbReference type="SAM" id="MobiDB-lite"/>
    </source>
</evidence>
<evidence type="ECO:0000256" key="3">
    <source>
        <dbReference type="SAM" id="SignalP"/>
    </source>
</evidence>
<feature type="transmembrane region" description="Helical" evidence="2">
    <location>
        <begin position="378"/>
        <end position="395"/>
    </location>
</feature>
<feature type="chain" id="PRO_5020949690" evidence="3">
    <location>
        <begin position="40"/>
        <end position="678"/>
    </location>
</feature>
<reference evidence="4 5" key="1">
    <citation type="submission" date="2016-12" db="EMBL/GenBank/DDBJ databases">
        <title>Draft genome sequence of Fusarium oxysporum causing rot on Narcissus.</title>
        <authorList>
            <person name="Armitage A.D."/>
            <person name="Taylor A."/>
            <person name="Clarkson J.P."/>
            <person name="Harrison R.J."/>
            <person name="Jackson A.C."/>
        </authorList>
    </citation>
    <scope>NUCLEOTIDE SEQUENCE [LARGE SCALE GENOMIC DNA]</scope>
    <source>
        <strain evidence="4 5">N139</strain>
    </source>
</reference>
<keyword evidence="2" id="KW-0812">Transmembrane</keyword>
<keyword evidence="2" id="KW-0472">Membrane</keyword>
<evidence type="ECO:0000256" key="2">
    <source>
        <dbReference type="SAM" id="Phobius"/>
    </source>
</evidence>
<feature type="transmembrane region" description="Helical" evidence="2">
    <location>
        <begin position="274"/>
        <end position="295"/>
    </location>
</feature>
<accession>A0A4Q2UYZ6</accession>
<feature type="signal peptide" evidence="3">
    <location>
        <begin position="1"/>
        <end position="39"/>
    </location>
</feature>
<dbReference type="EMBL" id="MQTW01000509">
    <property type="protein sequence ID" value="RYC79805.1"/>
    <property type="molecule type" value="Genomic_DNA"/>
</dbReference>
<dbReference type="AlphaFoldDB" id="A0A4Q2UYZ6"/>
<proteinExistence type="predicted"/>
<dbReference type="Proteomes" id="UP000290540">
    <property type="component" value="Unassembled WGS sequence"/>
</dbReference>
<feature type="transmembrane region" description="Helical" evidence="2">
    <location>
        <begin position="234"/>
        <end position="254"/>
    </location>
</feature>
<evidence type="ECO:0000313" key="4">
    <source>
        <dbReference type="EMBL" id="RYC79805.1"/>
    </source>
</evidence>
<sequence length="678" mass="74549">MFSLEAAPVRWLAPKPGSLGHPGLLAGISLILFVHPVQADDAGDTFTNNLLTDVAPILALFGEQVTKQFLSQSFTSYDCIIFAMCPIGIITAIVSAIRIAAPNSWKAVIGRAREGRAAAELEILSSTSEEVCELWNGDAIVRVMGSPEVLELIYAEDAREEWDSGLYTLLRGGAPSDKAHKLVEVSARDPESQNLAGSPSLPGYPENTSDKSAPNISLNLSPPPEGRMLALRSFAAFGIAAQLGVLAFCALTVYYPPWAATFTKDGNSVHAVAFPLTVAGTVMVVAATFVCATVVERSTAEATWKLSEESSEEPQVVTYRQVRLLWLQKEKTVNDQAFKSCAIFARNPRYSVLTSRRVKMPGAGNGSESTSPPLRKPTIAGVVIGIFGFGLQFTGLRLMNWSATLAQFIGMVVMTVVRVWIRRDLADRPVAQEVPTDHEIDWLALQMAERGSEIWTETKKPHAAWVLRNMDISTSKKAEDACKALRVRVRLDQLSEWRGPSAKMVDVVSDAIESVMNSLGPLVSFSGNDRDSFTWSMARVLTNERKGPPSTGKSEPMAEAATIIFTIRRSEGRWKVDIEKIRAALSLWHYSASHPKGWGDRNEHIRLLGRAKRASRRDIYWWGGSMAVEPLKLLHISDENVNGTYVLGFNQQPEDQPTKSPSFDRLEHEVIHGKDLYC</sequence>
<organism evidence="4 5">
    <name type="scientific">Fusarium oxysporum f. sp. narcissi</name>
    <dbReference type="NCBI Taxonomy" id="451672"/>
    <lineage>
        <taxon>Eukaryota</taxon>
        <taxon>Fungi</taxon>
        <taxon>Dikarya</taxon>
        <taxon>Ascomycota</taxon>
        <taxon>Pezizomycotina</taxon>
        <taxon>Sordariomycetes</taxon>
        <taxon>Hypocreomycetidae</taxon>
        <taxon>Hypocreales</taxon>
        <taxon>Nectriaceae</taxon>
        <taxon>Fusarium</taxon>
        <taxon>Fusarium oxysporum species complex</taxon>
    </lineage>
</organism>